<name>A0AAJ0F788_9PEZI</name>
<dbReference type="PANTHER" id="PTHR46411">
    <property type="entry name" value="FAMILY ATPASE, PUTATIVE-RELATED"/>
    <property type="match status" value="1"/>
</dbReference>
<dbReference type="Gene3D" id="3.40.50.300">
    <property type="entry name" value="P-loop containing nucleotide triphosphate hydrolases"/>
    <property type="match status" value="1"/>
</dbReference>
<evidence type="ECO:0000256" key="2">
    <source>
        <dbReference type="SAM" id="MobiDB-lite"/>
    </source>
</evidence>
<protein>
    <recommendedName>
        <fullName evidence="3">AAA+ ATPase domain-containing protein</fullName>
    </recommendedName>
</protein>
<reference evidence="4" key="1">
    <citation type="submission" date="2023-06" db="EMBL/GenBank/DDBJ databases">
        <title>Genome-scale phylogeny and comparative genomics of the fungal order Sordariales.</title>
        <authorList>
            <consortium name="Lawrence Berkeley National Laboratory"/>
            <person name="Hensen N."/>
            <person name="Bonometti L."/>
            <person name="Westerberg I."/>
            <person name="Brannstrom I.O."/>
            <person name="Guillou S."/>
            <person name="Cros-Aarteil S."/>
            <person name="Calhoun S."/>
            <person name="Haridas S."/>
            <person name="Kuo A."/>
            <person name="Mondo S."/>
            <person name="Pangilinan J."/>
            <person name="Riley R."/>
            <person name="Labutti K."/>
            <person name="Andreopoulos B."/>
            <person name="Lipzen A."/>
            <person name="Chen C."/>
            <person name="Yanf M."/>
            <person name="Daum C."/>
            <person name="Ng V."/>
            <person name="Clum A."/>
            <person name="Steindorff A."/>
            <person name="Ohm R."/>
            <person name="Martin F."/>
            <person name="Silar P."/>
            <person name="Natvig D."/>
            <person name="Lalanne C."/>
            <person name="Gautier V."/>
            <person name="Ament-Velasquez S.L."/>
            <person name="Kruys A."/>
            <person name="Hutchinson M.I."/>
            <person name="Powell A.J."/>
            <person name="Barry K."/>
            <person name="Miller A.N."/>
            <person name="Grigoriev I.V."/>
            <person name="Debuchy R."/>
            <person name="Gladieux P."/>
            <person name="Thoren M.H."/>
            <person name="Johannesson H."/>
        </authorList>
    </citation>
    <scope>NUCLEOTIDE SEQUENCE</scope>
    <source>
        <strain evidence="4">PSN4</strain>
    </source>
</reference>
<feature type="compositionally biased region" description="Polar residues" evidence="2">
    <location>
        <begin position="14"/>
        <end position="24"/>
    </location>
</feature>
<dbReference type="SUPFAM" id="SSF52540">
    <property type="entry name" value="P-loop containing nucleoside triphosphate hydrolases"/>
    <property type="match status" value="1"/>
</dbReference>
<dbReference type="Proteomes" id="UP001239445">
    <property type="component" value="Unassembled WGS sequence"/>
</dbReference>
<feature type="compositionally biased region" description="Basic residues" evidence="2">
    <location>
        <begin position="1059"/>
        <end position="1068"/>
    </location>
</feature>
<gene>
    <name evidence="4" type="ORF">QBC47DRAFT_392881</name>
</gene>
<dbReference type="Pfam" id="PF23232">
    <property type="entry name" value="AAA_lid_13"/>
    <property type="match status" value="1"/>
</dbReference>
<feature type="compositionally biased region" description="Basic and acidic residues" evidence="2">
    <location>
        <begin position="54"/>
        <end position="64"/>
    </location>
</feature>
<feature type="compositionally biased region" description="Acidic residues" evidence="2">
    <location>
        <begin position="1044"/>
        <end position="1054"/>
    </location>
</feature>
<feature type="region of interest" description="Disordered" evidence="2">
    <location>
        <begin position="340"/>
        <end position="375"/>
    </location>
</feature>
<dbReference type="Pfam" id="PF22942">
    <property type="entry name" value="DUF7025"/>
    <property type="match status" value="1"/>
</dbReference>
<dbReference type="EMBL" id="MU839844">
    <property type="protein sequence ID" value="KAK1750914.1"/>
    <property type="molecule type" value="Genomic_DNA"/>
</dbReference>
<dbReference type="SMART" id="SM00382">
    <property type="entry name" value="AAA"/>
    <property type="match status" value="1"/>
</dbReference>
<feature type="compositionally biased region" description="Basic and acidic residues" evidence="2">
    <location>
        <begin position="1069"/>
        <end position="1093"/>
    </location>
</feature>
<feature type="region of interest" description="Disordered" evidence="2">
    <location>
        <begin position="1"/>
        <end position="94"/>
    </location>
</feature>
<dbReference type="InterPro" id="IPR003593">
    <property type="entry name" value="AAA+_ATPase"/>
</dbReference>
<feature type="compositionally biased region" description="Low complexity" evidence="2">
    <location>
        <begin position="79"/>
        <end position="88"/>
    </location>
</feature>
<comment type="caution">
    <text evidence="4">The sequence shown here is derived from an EMBL/GenBank/DDBJ whole genome shotgun (WGS) entry which is preliminary data.</text>
</comment>
<feature type="region of interest" description="Disordered" evidence="2">
    <location>
        <begin position="1031"/>
        <end position="1093"/>
    </location>
</feature>
<dbReference type="InterPro" id="IPR054289">
    <property type="entry name" value="DUF7025"/>
</dbReference>
<keyword evidence="5" id="KW-1185">Reference proteome</keyword>
<dbReference type="AlphaFoldDB" id="A0AAJ0F788"/>
<accession>A0AAJ0F788</accession>
<feature type="region of interest" description="Disordered" evidence="2">
    <location>
        <begin position="133"/>
        <end position="152"/>
    </location>
</feature>
<keyword evidence="1" id="KW-0175">Coiled coil</keyword>
<dbReference type="PANTHER" id="PTHR46411:SF2">
    <property type="entry name" value="AAA+ ATPASE DOMAIN-CONTAINING PROTEIN"/>
    <property type="match status" value="1"/>
</dbReference>
<organism evidence="4 5">
    <name type="scientific">Echria macrotheca</name>
    <dbReference type="NCBI Taxonomy" id="438768"/>
    <lineage>
        <taxon>Eukaryota</taxon>
        <taxon>Fungi</taxon>
        <taxon>Dikarya</taxon>
        <taxon>Ascomycota</taxon>
        <taxon>Pezizomycotina</taxon>
        <taxon>Sordariomycetes</taxon>
        <taxon>Sordariomycetidae</taxon>
        <taxon>Sordariales</taxon>
        <taxon>Schizotheciaceae</taxon>
        <taxon>Echria</taxon>
    </lineage>
</organism>
<dbReference type="GO" id="GO:0005524">
    <property type="term" value="F:ATP binding"/>
    <property type="evidence" value="ECO:0007669"/>
    <property type="project" value="InterPro"/>
</dbReference>
<dbReference type="InterPro" id="IPR027417">
    <property type="entry name" value="P-loop_NTPase"/>
</dbReference>
<evidence type="ECO:0000313" key="4">
    <source>
        <dbReference type="EMBL" id="KAK1750914.1"/>
    </source>
</evidence>
<dbReference type="InterPro" id="IPR003959">
    <property type="entry name" value="ATPase_AAA_core"/>
</dbReference>
<evidence type="ECO:0000259" key="3">
    <source>
        <dbReference type="SMART" id="SM00382"/>
    </source>
</evidence>
<dbReference type="CDD" id="cd19481">
    <property type="entry name" value="RecA-like_protease"/>
    <property type="match status" value="1"/>
</dbReference>
<dbReference type="InterPro" id="IPR056599">
    <property type="entry name" value="AAA_lid_fung"/>
</dbReference>
<feature type="compositionally biased region" description="Pro residues" evidence="2">
    <location>
        <begin position="136"/>
        <end position="149"/>
    </location>
</feature>
<evidence type="ECO:0000256" key="1">
    <source>
        <dbReference type="SAM" id="Coils"/>
    </source>
</evidence>
<dbReference type="Pfam" id="PF00004">
    <property type="entry name" value="AAA"/>
    <property type="match status" value="1"/>
</dbReference>
<dbReference type="GO" id="GO:0016887">
    <property type="term" value="F:ATP hydrolysis activity"/>
    <property type="evidence" value="ECO:0007669"/>
    <property type="project" value="InterPro"/>
</dbReference>
<feature type="coiled-coil region" evidence="1">
    <location>
        <begin position="657"/>
        <end position="684"/>
    </location>
</feature>
<feature type="domain" description="AAA+ ATPase" evidence="3">
    <location>
        <begin position="770"/>
        <end position="897"/>
    </location>
</feature>
<evidence type="ECO:0000313" key="5">
    <source>
        <dbReference type="Proteomes" id="UP001239445"/>
    </source>
</evidence>
<proteinExistence type="predicted"/>
<sequence length="1093" mass="124134">MAAPAEESFETMGASETPQSQASTEGPAREETQLTSQTPEQDDSKAKKKKAKRKDNDSDSERSYDSSVVSEIPAHHAISDASSDSGSESEYEQIKRDAVRRLTSRDFFAAYTAKLEKYAKRSRDKRNRVAKSYAFQPPPGAFAPPPPPMSASDNSFETASNLVRGVVDYLRVLEKRIEGVERGKTPWGAPLPPPKPQRDNVYHPDASKDIQLTVKFFNADAYLNHGGAYKFVHSDEPNAPWRAPGALMCDQDARDLVRVMYSPLIASDSPPSYEAILDPSPGEIDIIMIGISSPAVISFFRANATEFPEPRLPPVLRFSKPFRPILRLLDQLRNHVEKMETASLGPSVVEPGPQRSKSPFPSEDSDGQDASAGHPHDDVLALPHFRMFLAFVDKYLAKQISLFNRLRRGETIQEISFENLWMLFDIGDLVFSPARDGQQWEHNRIKSPSRRYAPQAYRVMATSGGMPSTTAYSYFHRQAALNEQTMSVTPRRIRNTYTELYVHCYYIDFDGIKYGLVSEIFTFRPFEQTVEIRNLQAYPVHYVAGLSDRLLERGGVFLDMTKISHMRYEGLTVGRSREEISSPVIVDMRLAYQGGSDDSDRQHIDIPLDTVSNQPRWVWSSGLETANIYYGRACRRPWCFEVPHVYDAYTDFQRSCKDVTENRVNQILEEYETLEQQGKNGQAEFATLLESNDFIRLLPGAVPGFALRNRKWVLLDLNLLKPIKQNNEWENLVLPEGHQEMVQAMVETYTKELGSNKDTIGMDLVSGKGKGCIILLHGVPGVGKTSTAECVASHTKKPLYPITCGDIGYRPEDVESNMEHHFRLAHKWGCVLLLDEADVFLAKRDQRDVQRNGLVSVFLRILEYYSGILFLTTNRVGAIDDAFRSRLHLTLYYPKLDKKQTMKIFRRNFERIAEINAEREANGLTRFVYVHAERKVMDWVRENWKVLRWNGRQIRNTFQTVLALSEFHAKRKGDVQPVLTRKYFKIVAQASSQFDEYLKATHGFDEDRVAKRDYIRASDYTADTSLVYRGQDKDVSDSTTESSTESESDSDGSDEPVKKSKKAKAKKGDKREKKGKEKEKGKKTKSEDSDSSE</sequence>